<feature type="coiled-coil region" evidence="1">
    <location>
        <begin position="430"/>
        <end position="478"/>
    </location>
</feature>
<proteinExistence type="predicted"/>
<organism evidence="3 4">
    <name type="scientific">Fluoribacter dumoffii</name>
    <dbReference type="NCBI Taxonomy" id="463"/>
    <lineage>
        <taxon>Bacteria</taxon>
        <taxon>Pseudomonadati</taxon>
        <taxon>Pseudomonadota</taxon>
        <taxon>Gammaproteobacteria</taxon>
        <taxon>Legionellales</taxon>
        <taxon>Legionellaceae</taxon>
        <taxon>Fluoribacter</taxon>
    </lineage>
</organism>
<evidence type="ECO:0000313" key="3">
    <source>
        <dbReference type="EMBL" id="STO20880.1"/>
    </source>
</evidence>
<dbReference type="STRING" id="1094715.GCA_000236165_01482"/>
<dbReference type="OrthoDB" id="5654078at2"/>
<evidence type="ECO:0000259" key="2">
    <source>
        <dbReference type="Pfam" id="PF18641"/>
    </source>
</evidence>
<dbReference type="Pfam" id="PF18641">
    <property type="entry name" value="LidA_Long_CC"/>
    <property type="match status" value="1"/>
</dbReference>
<dbReference type="Proteomes" id="UP000254554">
    <property type="component" value="Unassembled WGS sequence"/>
</dbReference>
<dbReference type="EMBL" id="UGGT01000001">
    <property type="protein sequence ID" value="STO20880.1"/>
    <property type="molecule type" value="Genomic_DNA"/>
</dbReference>
<dbReference type="RefSeq" id="WP_010653176.1">
    <property type="nucleotide sequence ID" value="NZ_JAPHOO010000001.1"/>
</dbReference>
<evidence type="ECO:0000256" key="1">
    <source>
        <dbReference type="SAM" id="Coils"/>
    </source>
</evidence>
<reference evidence="3 4" key="1">
    <citation type="submission" date="2018-06" db="EMBL/GenBank/DDBJ databases">
        <authorList>
            <consortium name="Pathogen Informatics"/>
            <person name="Doyle S."/>
        </authorList>
    </citation>
    <scope>NUCLEOTIDE SEQUENCE [LARGE SCALE GENOMIC DNA]</scope>
    <source>
        <strain evidence="3 4">NCTC11370</strain>
    </source>
</reference>
<dbReference type="InterPro" id="IPR041463">
    <property type="entry name" value="LidA_long_CC"/>
</dbReference>
<protein>
    <recommendedName>
        <fullName evidence="2">LidA long coiled-coil domain-containing protein</fullName>
    </recommendedName>
</protein>
<feature type="coiled-coil region" evidence="1">
    <location>
        <begin position="170"/>
        <end position="262"/>
    </location>
</feature>
<feature type="domain" description="LidA long coiled-coil" evidence="2">
    <location>
        <begin position="279"/>
        <end position="466"/>
    </location>
</feature>
<accession>A0A377G8T4</accession>
<gene>
    <name evidence="3" type="ORF">NCTC11370_00939</name>
</gene>
<keyword evidence="4" id="KW-1185">Reference proteome</keyword>
<sequence length="590" mass="69107">MVSRNSVIPAINTLPPIEQELTPTEQKFILEHLETWFADLERSTQPETAEANPYLATQFLSRFGLKNALDVFKFLKTAGGDVTLTMIVREIIKEELRIQSISEQNTAEMLRQQRLLFMLMGIIAQRKELAKNVDQLIRFENDKHLKSMHMEQKTETLSERPPVTLIDEMIDHYIETMKVLDEELDEIEDQLDHIEEELNEIEEEERRVEELHSHIEILDTFLQLPILQHPQENPAAFVQRRITSLMRELERYKEQEAQFKNKTTGDIRTQEMEKNRLGRHIRTIEHELNFHKVHLNPTVTNFEDLFHLALQQTRGKIQELQSQQSVSGQVHVELEGLQLRERGLLSALKVMRNKKILLNDQLEQVFDFSQARFSIKPEDARRLVQRKDGSYALLPKDADPENLIYQDWVQAQIAFEQAKAKIQTPRFNFMEKIQENLQRQRERKEHHLSLREVLQAQRMEMQNARKEMGEALKGAQAQRALLLKRDNLSPNPNPSPDFHESYSQMREKFEFLALKKPQKKDLDEVRNLVKNSSISPEVKGKLDQLIEQADNAPGKNYGATERLRFLRSARQLLKDVSPALDMDSTLRKKD</sequence>
<name>A0A377G8T4_9GAMM</name>
<dbReference type="Gene3D" id="6.10.140.2010">
    <property type="match status" value="1"/>
</dbReference>
<keyword evidence="1" id="KW-0175">Coiled coil</keyword>
<dbReference type="GeneID" id="93292445"/>
<dbReference type="AlphaFoldDB" id="A0A377G8T4"/>
<evidence type="ECO:0000313" key="4">
    <source>
        <dbReference type="Proteomes" id="UP000254554"/>
    </source>
</evidence>